<dbReference type="InterPro" id="IPR029055">
    <property type="entry name" value="Ntn_hydrolases_N"/>
</dbReference>
<dbReference type="GO" id="GO:0005886">
    <property type="term" value="C:plasma membrane"/>
    <property type="evidence" value="ECO:0007669"/>
    <property type="project" value="TreeGrafter"/>
</dbReference>
<dbReference type="NCBIfam" id="TIGR00066">
    <property type="entry name" value="g_glut_trans"/>
    <property type="match status" value="1"/>
</dbReference>
<evidence type="ECO:0000256" key="1">
    <source>
        <dbReference type="PIRSR" id="PIRSR600101-1"/>
    </source>
</evidence>
<comment type="catalytic activity">
    <reaction evidence="3">
        <text>an S-substituted glutathione + H2O = an S-substituted L-cysteinylglycine + L-glutamate</text>
        <dbReference type="Rhea" id="RHEA:59468"/>
        <dbReference type="ChEBI" id="CHEBI:15377"/>
        <dbReference type="ChEBI" id="CHEBI:29985"/>
        <dbReference type="ChEBI" id="CHEBI:90779"/>
        <dbReference type="ChEBI" id="CHEBI:143103"/>
        <dbReference type="EC" id="3.4.19.13"/>
    </reaction>
</comment>
<dbReference type="UniPathway" id="UPA00204"/>
<comment type="caution">
    <text evidence="5">The sequence shown here is derived from an EMBL/GenBank/DDBJ whole genome shotgun (WGS) entry which is preliminary data.</text>
</comment>
<dbReference type="GO" id="GO:0036374">
    <property type="term" value="F:glutathione hydrolase activity"/>
    <property type="evidence" value="ECO:0007669"/>
    <property type="project" value="UniProtKB-UniRule"/>
</dbReference>
<keyword evidence="3" id="KW-0012">Acyltransferase</keyword>
<proteinExistence type="predicted"/>
<dbReference type="Gene3D" id="1.10.246.130">
    <property type="match status" value="1"/>
</dbReference>
<keyword evidence="4" id="KW-0812">Transmembrane</keyword>
<dbReference type="InterPro" id="IPR000101">
    <property type="entry name" value="GGT_peptidase"/>
</dbReference>
<dbReference type="InterPro" id="IPR043138">
    <property type="entry name" value="GGT_lsub"/>
</dbReference>
<name>A0A8H3FRH8_9LECA</name>
<evidence type="ECO:0000313" key="6">
    <source>
        <dbReference type="Proteomes" id="UP000664521"/>
    </source>
</evidence>
<evidence type="ECO:0000256" key="3">
    <source>
        <dbReference type="RuleBase" id="RU368068"/>
    </source>
</evidence>
<dbReference type="PANTHER" id="PTHR11686">
    <property type="entry name" value="GAMMA GLUTAMYL TRANSPEPTIDASE"/>
    <property type="match status" value="1"/>
</dbReference>
<keyword evidence="4" id="KW-1133">Transmembrane helix</keyword>
<feature type="binding site" evidence="2">
    <location>
        <position position="111"/>
    </location>
    <ligand>
        <name>L-glutamate</name>
        <dbReference type="ChEBI" id="CHEBI:29985"/>
    </ligand>
</feature>
<comment type="pathway">
    <text evidence="3">Sulfur metabolism; glutathione metabolism.</text>
</comment>
<evidence type="ECO:0000256" key="4">
    <source>
        <dbReference type="SAM" id="Phobius"/>
    </source>
</evidence>
<comment type="catalytic activity">
    <reaction evidence="3">
        <text>an N-terminal (5-L-glutamyl)-[peptide] + an alpha-amino acid = 5-L-glutamyl amino acid + an N-terminal L-alpha-aminoacyl-[peptide]</text>
        <dbReference type="Rhea" id="RHEA:23904"/>
        <dbReference type="Rhea" id="RHEA-COMP:9780"/>
        <dbReference type="Rhea" id="RHEA-COMP:9795"/>
        <dbReference type="ChEBI" id="CHEBI:77644"/>
        <dbReference type="ChEBI" id="CHEBI:78597"/>
        <dbReference type="ChEBI" id="CHEBI:78599"/>
        <dbReference type="ChEBI" id="CHEBI:78608"/>
        <dbReference type="EC" id="2.3.2.2"/>
    </reaction>
</comment>
<dbReference type="Pfam" id="PF01019">
    <property type="entry name" value="G_glu_transpept"/>
    <property type="match status" value="1"/>
</dbReference>
<feature type="binding site" evidence="2">
    <location>
        <begin position="414"/>
        <end position="416"/>
    </location>
    <ligand>
        <name>L-glutamate</name>
        <dbReference type="ChEBI" id="CHEBI:29985"/>
    </ligand>
</feature>
<feature type="transmembrane region" description="Helical" evidence="4">
    <location>
        <begin position="12"/>
        <end position="32"/>
    </location>
</feature>
<dbReference type="Proteomes" id="UP000664521">
    <property type="component" value="Unassembled WGS sequence"/>
</dbReference>
<sequence>MAIAPTNWLKSVVFCVVALIGFCYLLAGQLFFRSVGELQIDHDKLGAVASESKLCTQVGIDLLKAGGNAADAAVGTTFCVGVVNMHHSGIGGGGIALVRDSQGTYKSIDFRETAPAAADVDMFKNNTEASVFGGLASGVPGQVWGLQYIHSNYGLLPWSEVLQPAIGIARTGFRVTEDLVEAMGIPDTHDRRRVPFDGGDSFLTDDPSWAADFAPNGTRLGLGDLMTRKRYANTLEKIAKNGVWTFYKGEVASQIVEAVQKAGGLMTMDDLADYTVAVRSPVEIVFHGHRIRASGVPASGAVTLSILKTIEGYHNFTAPDAVNLSTHRMVEAMRFGYGRRASFGDPDYLDDLHGFEAGILNENYAAAIRSKISDSKTQNISAYDPDGFEMHSSHGTSHIATIDSSNLAISLTTTINLLFGSHVMVPESGIILNNQMNDFSIPNVSNVFGYEPSPANYIRPRKRPLSSMSPLIAERENRTITILGSAGGPRIITAVVQNALHILLHNLSSYEALAAPRLHDQLVPDFTSFEFAYNNATVESMRERGHEVQWMPPGSSSAHVVQKLGDGSFEAVAEVRQNNSAGMVC</sequence>
<comment type="function">
    <text evidence="3">Cleaves the gamma-glutamyl peptide bond of glutathione and glutathione conjugates.</text>
</comment>
<keyword evidence="4" id="KW-0472">Membrane</keyword>
<evidence type="ECO:0000256" key="2">
    <source>
        <dbReference type="PIRSR" id="PIRSR600101-2"/>
    </source>
</evidence>
<dbReference type="Gene3D" id="3.60.20.40">
    <property type="match status" value="1"/>
</dbReference>
<gene>
    <name evidence="5" type="ORF">HETSPECPRED_006664</name>
</gene>
<protein>
    <recommendedName>
        <fullName evidence="3">Glutathione hydrolase</fullName>
        <ecNumber evidence="3">2.3.2.2</ecNumber>
        <ecNumber evidence="3">3.4.19.13</ecNumber>
    </recommendedName>
    <alternativeName>
        <fullName evidence="3">Gamma-glutamyltransferase</fullName>
    </alternativeName>
    <alternativeName>
        <fullName evidence="3">Gamma-glutamyltranspeptidase</fullName>
    </alternativeName>
</protein>
<dbReference type="PANTHER" id="PTHR11686:SF62">
    <property type="entry name" value="GLUTATHIONE HYDROLASE"/>
    <property type="match status" value="1"/>
</dbReference>
<dbReference type="SUPFAM" id="SSF56235">
    <property type="entry name" value="N-terminal nucleophile aminohydrolases (Ntn hydrolases)"/>
    <property type="match status" value="1"/>
</dbReference>
<keyword evidence="6" id="KW-1185">Reference proteome</keyword>
<dbReference type="EMBL" id="CAJPDS010000045">
    <property type="protein sequence ID" value="CAF9927737.1"/>
    <property type="molecule type" value="Genomic_DNA"/>
</dbReference>
<organism evidence="5 6">
    <name type="scientific">Heterodermia speciosa</name>
    <dbReference type="NCBI Taxonomy" id="116794"/>
    <lineage>
        <taxon>Eukaryota</taxon>
        <taxon>Fungi</taxon>
        <taxon>Dikarya</taxon>
        <taxon>Ascomycota</taxon>
        <taxon>Pezizomycotina</taxon>
        <taxon>Lecanoromycetes</taxon>
        <taxon>OSLEUM clade</taxon>
        <taxon>Lecanoromycetidae</taxon>
        <taxon>Caliciales</taxon>
        <taxon>Physciaceae</taxon>
        <taxon>Heterodermia</taxon>
    </lineage>
</organism>
<feature type="active site" description="Nucleophile" evidence="1">
    <location>
        <position position="396"/>
    </location>
</feature>
<dbReference type="GO" id="GO:0006751">
    <property type="term" value="P:glutathione catabolic process"/>
    <property type="evidence" value="ECO:0007669"/>
    <property type="project" value="UniProtKB-UniRule"/>
</dbReference>
<keyword evidence="3" id="KW-0808">Transferase</keyword>
<feature type="binding site" evidence="2">
    <location>
        <begin position="466"/>
        <end position="467"/>
    </location>
    <ligand>
        <name>L-glutamate</name>
        <dbReference type="ChEBI" id="CHEBI:29985"/>
    </ligand>
</feature>
<evidence type="ECO:0000313" key="5">
    <source>
        <dbReference type="EMBL" id="CAF9927737.1"/>
    </source>
</evidence>
<dbReference type="PRINTS" id="PR01210">
    <property type="entry name" value="GGTRANSPTASE"/>
</dbReference>
<feature type="binding site" evidence="2">
    <location>
        <position position="488"/>
    </location>
    <ligand>
        <name>L-glutamate</name>
        <dbReference type="ChEBI" id="CHEBI:29985"/>
    </ligand>
</feature>
<reference evidence="5" key="1">
    <citation type="submission" date="2021-03" db="EMBL/GenBank/DDBJ databases">
        <authorList>
            <person name="Tagirdzhanova G."/>
        </authorList>
    </citation>
    <scope>NUCLEOTIDE SEQUENCE</scope>
</reference>
<feature type="binding site" evidence="2">
    <location>
        <position position="438"/>
    </location>
    <ligand>
        <name>L-glutamate</name>
        <dbReference type="ChEBI" id="CHEBI:29985"/>
    </ligand>
</feature>
<comment type="catalytic activity">
    <reaction evidence="3">
        <text>glutathione + H2O = L-cysteinylglycine + L-glutamate</text>
        <dbReference type="Rhea" id="RHEA:28807"/>
        <dbReference type="ChEBI" id="CHEBI:15377"/>
        <dbReference type="ChEBI" id="CHEBI:29985"/>
        <dbReference type="ChEBI" id="CHEBI:57925"/>
        <dbReference type="ChEBI" id="CHEBI:61694"/>
        <dbReference type="EC" id="3.4.19.13"/>
    </reaction>
</comment>
<accession>A0A8H3FRH8</accession>
<dbReference type="EC" id="3.4.19.13" evidence="3"/>
<dbReference type="OrthoDB" id="1081007at2759"/>
<dbReference type="EC" id="2.3.2.2" evidence="3"/>
<dbReference type="InterPro" id="IPR043137">
    <property type="entry name" value="GGT_ssub_C"/>
</dbReference>
<dbReference type="AlphaFoldDB" id="A0A8H3FRH8"/>
<dbReference type="GO" id="GO:0103068">
    <property type="term" value="F:leukotriene C4 gamma-glutamyl transferase activity"/>
    <property type="evidence" value="ECO:0007669"/>
    <property type="project" value="UniProtKB-EC"/>
</dbReference>
<keyword evidence="3" id="KW-0378">Hydrolase</keyword>